<dbReference type="RefSeq" id="WP_107195490.1">
    <property type="nucleotide sequence ID" value="NZ_CP029462.1"/>
</dbReference>
<dbReference type="OrthoDB" id="1625732at2"/>
<keyword evidence="2" id="KW-1185">Reference proteome</keyword>
<organism evidence="1 2">
    <name type="scientific">Megasphaera stantonii</name>
    <dbReference type="NCBI Taxonomy" id="2144175"/>
    <lineage>
        <taxon>Bacteria</taxon>
        <taxon>Bacillati</taxon>
        <taxon>Bacillota</taxon>
        <taxon>Negativicutes</taxon>
        <taxon>Veillonellales</taxon>
        <taxon>Veillonellaceae</taxon>
        <taxon>Megasphaera</taxon>
    </lineage>
</organism>
<name>A0A346AWC9_9FIRM</name>
<sequence length="423" mass="49612">MNKIERQEQQLMQHIRQKRWNECLQLAEQLRKESGEKRLLQLAEQAYCAVLADPARRDDRCALQGLASLYYRDYMVRFTSRPFGALPYDKQECFQKARDTLELLLEKGRQPEQLYRYAQILYRNAKDGQGQGDFAALCRQKEQAYRVYDETVSLLEKWGPADKGLYCRACYGLSRCGLESFSLNSFVLEELMLVFSVPSSVYGSRGGHLARLRRIYDCLERVLEIEGLPRHIEDMAAVIQAKQAYEKSWDIYYLLGKLFDCAGQFSLCHNKESARRLAERYYSYACEIDAARRRAQQRVPGFQHMYTALLTFYQRHRREDQFYAAWEQYHPLVGFSAEFHFLSQARWLIICKEYEAARHYLAAQLQERQWSHSVVRRAVVLQDMVQVAISGSTTGLQGIYKPFQMQQLDKISRQEPYMSPCRG</sequence>
<evidence type="ECO:0000313" key="2">
    <source>
        <dbReference type="Proteomes" id="UP000254337"/>
    </source>
</evidence>
<accession>A0A346AWC9</accession>
<evidence type="ECO:0000313" key="1">
    <source>
        <dbReference type="EMBL" id="AXL20172.1"/>
    </source>
</evidence>
<dbReference type="KEGG" id="meg:DKB62_00525"/>
<reference evidence="1 2" key="1">
    <citation type="submission" date="2018-05" db="EMBL/GenBank/DDBJ databases">
        <title>Complete genome sequence of Megasphaera sp. AJH120T, isolated from the ceca of a chicken.</title>
        <authorList>
            <person name="Maki J."/>
            <person name="Looft T."/>
        </authorList>
    </citation>
    <scope>NUCLEOTIDE SEQUENCE [LARGE SCALE GENOMIC DNA]</scope>
    <source>
        <strain evidence="1 2">AJH120</strain>
    </source>
</reference>
<protein>
    <submittedName>
        <fullName evidence="1">Uncharacterized protein</fullName>
    </submittedName>
</protein>
<dbReference type="AlphaFoldDB" id="A0A346AWC9"/>
<dbReference type="EMBL" id="CP029462">
    <property type="protein sequence ID" value="AXL20172.1"/>
    <property type="molecule type" value="Genomic_DNA"/>
</dbReference>
<proteinExistence type="predicted"/>
<dbReference type="Proteomes" id="UP000254337">
    <property type="component" value="Chromosome"/>
</dbReference>
<gene>
    <name evidence="1" type="ORF">DKB62_00525</name>
</gene>